<organism evidence="2 3">
    <name type="scientific">Pseudomonas syringae UB303</name>
    <dbReference type="NCBI Taxonomy" id="1357287"/>
    <lineage>
        <taxon>Bacteria</taxon>
        <taxon>Pseudomonadati</taxon>
        <taxon>Pseudomonadota</taxon>
        <taxon>Gammaproteobacteria</taxon>
        <taxon>Pseudomonadales</taxon>
        <taxon>Pseudomonadaceae</taxon>
        <taxon>Pseudomonas</taxon>
        <taxon>Pseudomonas syringae</taxon>
    </lineage>
</organism>
<accession>A0AAJ4B445</accession>
<name>A0AAJ4B445_PSESX</name>
<dbReference type="Proteomes" id="UP000464688">
    <property type="component" value="Chromosome"/>
</dbReference>
<reference evidence="2 3" key="1">
    <citation type="journal article" date="2014" name="Genome Announc.">
        <title>Draft Genome Sequences of a Phylogenetically Diverse Suite of Pseudomonas syringae Strains from Multiple Source Populations.</title>
        <authorList>
            <person name="Baltrus D.A."/>
            <person name="Yourstone S."/>
            <person name="Lind A."/>
            <person name="Guilbaud C."/>
            <person name="Sands D.C."/>
            <person name="Jones C.D."/>
            <person name="Morris C.E."/>
            <person name="Dangl J.L."/>
        </authorList>
    </citation>
    <scope>NUCLEOTIDE SEQUENCE [LARGE SCALE GENOMIC DNA]</scope>
    <source>
        <strain evidence="2 3">UB303</strain>
    </source>
</reference>
<evidence type="ECO:0000313" key="3">
    <source>
        <dbReference type="Proteomes" id="UP000464688"/>
    </source>
</evidence>
<feature type="region of interest" description="Disordered" evidence="1">
    <location>
        <begin position="27"/>
        <end position="63"/>
    </location>
</feature>
<protein>
    <submittedName>
        <fullName evidence="2">Uncharacterized protein</fullName>
    </submittedName>
</protein>
<dbReference type="EMBL" id="CP047267">
    <property type="protein sequence ID" value="QHF08393.1"/>
    <property type="molecule type" value="Genomic_DNA"/>
</dbReference>
<feature type="compositionally biased region" description="Polar residues" evidence="1">
    <location>
        <begin position="27"/>
        <end position="40"/>
    </location>
</feature>
<proteinExistence type="predicted"/>
<evidence type="ECO:0000313" key="2">
    <source>
        <dbReference type="EMBL" id="QHF08393.1"/>
    </source>
</evidence>
<evidence type="ECO:0000256" key="1">
    <source>
        <dbReference type="SAM" id="MobiDB-lite"/>
    </source>
</evidence>
<gene>
    <name evidence="2" type="ORF">N026_13165</name>
</gene>
<sequence>MENLEEGYSIDSVCDTNVSRYFASGRYSCSTSRPDSNHSQALRPRKLARSTRKQEKSKGKQRVFSAQMVQTTRPGIHLHKPVKA</sequence>
<dbReference type="AlphaFoldDB" id="A0AAJ4B445"/>